<comment type="caution">
    <text evidence="1">The sequence shown here is derived from an EMBL/GenBank/DDBJ whole genome shotgun (WGS) entry which is preliminary data.</text>
</comment>
<organism evidence="1">
    <name type="scientific">marine sediment metagenome</name>
    <dbReference type="NCBI Taxonomy" id="412755"/>
    <lineage>
        <taxon>unclassified sequences</taxon>
        <taxon>metagenomes</taxon>
        <taxon>ecological metagenomes</taxon>
    </lineage>
</organism>
<proteinExistence type="predicted"/>
<dbReference type="AlphaFoldDB" id="X0RGL8"/>
<reference evidence="1" key="1">
    <citation type="journal article" date="2014" name="Front. Microbiol.">
        <title>High frequency of phylogenetically diverse reductive dehalogenase-homologous genes in deep subseafloor sedimentary metagenomes.</title>
        <authorList>
            <person name="Kawai M."/>
            <person name="Futagami T."/>
            <person name="Toyoda A."/>
            <person name="Takaki Y."/>
            <person name="Nishi S."/>
            <person name="Hori S."/>
            <person name="Arai W."/>
            <person name="Tsubouchi T."/>
            <person name="Morono Y."/>
            <person name="Uchiyama I."/>
            <person name="Ito T."/>
            <person name="Fujiyama A."/>
            <person name="Inagaki F."/>
            <person name="Takami H."/>
        </authorList>
    </citation>
    <scope>NUCLEOTIDE SEQUENCE</scope>
    <source>
        <strain evidence="1">Expedition CK06-06</strain>
    </source>
</reference>
<sequence length="323" mass="37355">MIAEKKTTGISVKEELDKIEKKFVNYQEKLYSTYKILGSGNKSTNLTYSAKFNELLRTIKKENKDCEVLNTLLRDKSLKIKSSYLTDNNINAFGLGKSEKGEVCLSYTDMKKDLAKELRELKTRSLYSRKRFSDRVNITLNNAEKNFPLVHDATYVTSENKANIFTNVATRNNLFNALVNLKSSHSAHLTSLIHETDTNGMVRVGERNSHTLTYLYNYGSTALIAGSVQFMFRNFFRYMKYIFDDSNMNSSTKKISEELHKWMIENLIESNVMQRLLEDLVNYYERSMEGLVVLSDNIEKYNVEDFMKAIEVQNEENLINTLA</sequence>
<evidence type="ECO:0000313" key="1">
    <source>
        <dbReference type="EMBL" id="GAF67918.1"/>
    </source>
</evidence>
<accession>X0RGL8</accession>
<protein>
    <submittedName>
        <fullName evidence="1">Uncharacterized protein</fullName>
    </submittedName>
</protein>
<dbReference type="EMBL" id="BARS01008910">
    <property type="protein sequence ID" value="GAF67918.1"/>
    <property type="molecule type" value="Genomic_DNA"/>
</dbReference>
<feature type="non-terminal residue" evidence="1">
    <location>
        <position position="323"/>
    </location>
</feature>
<gene>
    <name evidence="1" type="ORF">S01H1_16873</name>
</gene>
<name>X0RGL8_9ZZZZ</name>